<dbReference type="OrthoDB" id="9810867at2"/>
<keyword evidence="3 7" id="KW-0540">Nuclease</keyword>
<comment type="subunit">
    <text evidence="7">Consists of a catalytic RNA component (M1 or rnpB) and a protein subunit.</text>
</comment>
<name>A0A2P6FGF6_9MOLU</name>
<evidence type="ECO:0000256" key="3">
    <source>
        <dbReference type="ARBA" id="ARBA00022722"/>
    </source>
</evidence>
<dbReference type="GO" id="GO:0001682">
    <property type="term" value="P:tRNA 5'-leader removal"/>
    <property type="evidence" value="ECO:0007669"/>
    <property type="project" value="UniProtKB-UniRule"/>
</dbReference>
<evidence type="ECO:0000256" key="8">
    <source>
        <dbReference type="NCBIfam" id="TIGR00188"/>
    </source>
</evidence>
<evidence type="ECO:0000256" key="6">
    <source>
        <dbReference type="ARBA" id="ARBA00022884"/>
    </source>
</evidence>
<dbReference type="Gene3D" id="3.30.230.10">
    <property type="match status" value="1"/>
</dbReference>
<dbReference type="InterPro" id="IPR000100">
    <property type="entry name" value="RNase_P"/>
</dbReference>
<dbReference type="GO" id="GO:0042781">
    <property type="term" value="F:3'-tRNA processing endoribonuclease activity"/>
    <property type="evidence" value="ECO:0007669"/>
    <property type="project" value="TreeGrafter"/>
</dbReference>
<evidence type="ECO:0000313" key="10">
    <source>
        <dbReference type="Proteomes" id="UP000031565"/>
    </source>
</evidence>
<dbReference type="NCBIfam" id="TIGR00188">
    <property type="entry name" value="rnpA"/>
    <property type="match status" value="1"/>
</dbReference>
<accession>A0A2P6FGF6</accession>
<dbReference type="InterPro" id="IPR020539">
    <property type="entry name" value="RNase_P_CS"/>
</dbReference>
<dbReference type="Proteomes" id="UP000031565">
    <property type="component" value="Unassembled WGS sequence"/>
</dbReference>
<dbReference type="GO" id="GO:0000049">
    <property type="term" value="F:tRNA binding"/>
    <property type="evidence" value="ECO:0007669"/>
    <property type="project" value="UniProtKB-UniRule"/>
</dbReference>
<evidence type="ECO:0000256" key="7">
    <source>
        <dbReference type="HAMAP-Rule" id="MF_00227"/>
    </source>
</evidence>
<proteinExistence type="inferred from homology"/>
<dbReference type="InterPro" id="IPR014721">
    <property type="entry name" value="Ribsml_uS5_D2-typ_fold_subgr"/>
</dbReference>
<dbReference type="HAMAP" id="MF_00227">
    <property type="entry name" value="RNase_P"/>
    <property type="match status" value="1"/>
</dbReference>
<dbReference type="AlphaFoldDB" id="A0A2P6FGF6"/>
<dbReference type="PANTHER" id="PTHR33992:SF1">
    <property type="entry name" value="RIBONUCLEASE P PROTEIN COMPONENT"/>
    <property type="match status" value="1"/>
</dbReference>
<reference evidence="9 10" key="1">
    <citation type="journal article" date="2015" name="MBio">
        <title>Genome sequence of the Drosophila melanogaster male-killing Spiroplasma strain MSRO endosymbiont.</title>
        <authorList>
            <person name="Paredes J.C."/>
            <person name="Herren J.K."/>
            <person name="Schupfer F."/>
            <person name="Marin R."/>
            <person name="Claverol S."/>
            <person name="Kuo C.H."/>
            <person name="Lemaitre B."/>
            <person name="Beven L."/>
        </authorList>
    </citation>
    <scope>NUCLEOTIDE SEQUENCE [LARGE SCALE GENOMIC DNA]</scope>
    <source>
        <strain evidence="9 10">MSRO</strain>
    </source>
</reference>
<comment type="function">
    <text evidence="1 7">RNaseP catalyzes the removal of the 5'-leader sequence from pre-tRNA to produce the mature 5'-terminus. It can also cleave other RNA substrates such as 4.5S RNA. The protein component plays an auxiliary but essential role in vivo by binding to the 5'-leader sequence and broadening the substrate specificity of the ribozyme.</text>
</comment>
<evidence type="ECO:0000256" key="5">
    <source>
        <dbReference type="ARBA" id="ARBA00022801"/>
    </source>
</evidence>
<evidence type="ECO:0000256" key="1">
    <source>
        <dbReference type="ARBA" id="ARBA00002663"/>
    </source>
</evidence>
<dbReference type="PANTHER" id="PTHR33992">
    <property type="entry name" value="RIBONUCLEASE P PROTEIN COMPONENT"/>
    <property type="match status" value="1"/>
</dbReference>
<comment type="similarity">
    <text evidence="7">Belongs to the RnpA family.</text>
</comment>
<protein>
    <recommendedName>
        <fullName evidence="7 8">Ribonuclease P protein component</fullName>
        <shortName evidence="7">RNase P protein</shortName>
        <shortName evidence="7">RNaseP protein</shortName>
        <ecNumber evidence="7 8">3.1.26.5</ecNumber>
    </recommendedName>
    <alternativeName>
        <fullName evidence="7">Protein C5</fullName>
    </alternativeName>
</protein>
<sequence length="105" mass="12555">MKKKIIVKKNYEFQKIINNRSFIKTNTYFIYFKKNDLNYHRFGISVGKKLGNAVVRNKAKRQIRTMLSFDFSTTEGYDQIIIVRKPYFSSSYLVNKKVLLNQIKM</sequence>
<keyword evidence="2 7" id="KW-0819">tRNA processing</keyword>
<dbReference type="STRING" id="2138.SMSRO_v1c22450"/>
<gene>
    <name evidence="7 9" type="primary">rnpA</name>
    <name evidence="9" type="ORF">SMSRO_SF024560</name>
</gene>
<keyword evidence="6 7" id="KW-0694">RNA-binding</keyword>
<dbReference type="RefSeq" id="WP_040094641.1">
    <property type="nucleotide sequence ID" value="NZ_CM020866.1"/>
</dbReference>
<dbReference type="GO" id="GO:0030677">
    <property type="term" value="C:ribonuclease P complex"/>
    <property type="evidence" value="ECO:0007669"/>
    <property type="project" value="TreeGrafter"/>
</dbReference>
<keyword evidence="4 7" id="KW-0255">Endonuclease</keyword>
<comment type="catalytic activity">
    <reaction evidence="7">
        <text>Endonucleolytic cleavage of RNA, removing 5'-extranucleotides from tRNA precursor.</text>
        <dbReference type="EC" id="3.1.26.5"/>
    </reaction>
</comment>
<organism evidence="9 10">
    <name type="scientific">Spiroplasma poulsonii</name>
    <dbReference type="NCBI Taxonomy" id="2138"/>
    <lineage>
        <taxon>Bacteria</taxon>
        <taxon>Bacillati</taxon>
        <taxon>Mycoplasmatota</taxon>
        <taxon>Mollicutes</taxon>
        <taxon>Entomoplasmatales</taxon>
        <taxon>Spiroplasmataceae</taxon>
        <taxon>Spiroplasma</taxon>
    </lineage>
</organism>
<dbReference type="GO" id="GO:0004526">
    <property type="term" value="F:ribonuclease P activity"/>
    <property type="evidence" value="ECO:0007669"/>
    <property type="project" value="UniProtKB-UniRule"/>
</dbReference>
<keyword evidence="10" id="KW-1185">Reference proteome</keyword>
<keyword evidence="5 7" id="KW-0378">Hydrolase</keyword>
<evidence type="ECO:0000313" key="9">
    <source>
        <dbReference type="EMBL" id="PQM32529.1"/>
    </source>
</evidence>
<dbReference type="EC" id="3.1.26.5" evidence="7 8"/>
<dbReference type="Pfam" id="PF00825">
    <property type="entry name" value="Ribonuclease_P"/>
    <property type="match status" value="1"/>
</dbReference>
<dbReference type="InterPro" id="IPR020568">
    <property type="entry name" value="Ribosomal_Su5_D2-typ_SF"/>
</dbReference>
<comment type="caution">
    <text evidence="9">The sequence shown here is derived from an EMBL/GenBank/DDBJ whole genome shotgun (WGS) entry which is preliminary data.</text>
</comment>
<evidence type="ECO:0000256" key="2">
    <source>
        <dbReference type="ARBA" id="ARBA00022694"/>
    </source>
</evidence>
<dbReference type="PROSITE" id="PS00648">
    <property type="entry name" value="RIBONUCLEASE_P"/>
    <property type="match status" value="1"/>
</dbReference>
<dbReference type="EMBL" id="JTLV02000001">
    <property type="protein sequence ID" value="PQM32529.1"/>
    <property type="molecule type" value="Genomic_DNA"/>
</dbReference>
<evidence type="ECO:0000256" key="4">
    <source>
        <dbReference type="ARBA" id="ARBA00022759"/>
    </source>
</evidence>
<dbReference type="SUPFAM" id="SSF54211">
    <property type="entry name" value="Ribosomal protein S5 domain 2-like"/>
    <property type="match status" value="1"/>
</dbReference>